<evidence type="ECO:0000313" key="2">
    <source>
        <dbReference type="Proteomes" id="UP001162992"/>
    </source>
</evidence>
<evidence type="ECO:0000313" key="1">
    <source>
        <dbReference type="EMBL" id="KAJ7564309.1"/>
    </source>
</evidence>
<organism evidence="1 2">
    <name type="scientific">Diphasiastrum complanatum</name>
    <name type="common">Issler's clubmoss</name>
    <name type="synonym">Lycopodium complanatum</name>
    <dbReference type="NCBI Taxonomy" id="34168"/>
    <lineage>
        <taxon>Eukaryota</taxon>
        <taxon>Viridiplantae</taxon>
        <taxon>Streptophyta</taxon>
        <taxon>Embryophyta</taxon>
        <taxon>Tracheophyta</taxon>
        <taxon>Lycopodiopsida</taxon>
        <taxon>Lycopodiales</taxon>
        <taxon>Lycopodiaceae</taxon>
        <taxon>Lycopodioideae</taxon>
        <taxon>Diphasiastrum</taxon>
    </lineage>
</organism>
<sequence>MKRWRKVVQICQLLILRSCGTDQELGQLLKDLSKACQEWGFLRLLNHGLSSDLLRRLGEQMRRLFSLPIEVKRNAPCPPKHEIGFYSGADEHIFVKLIWHEGLQLFCDPKCVDEHTGTFWPSGGGDEFNCDIIVDEAVHLGCCSLVIKEYTRASQDLGLELLDYLTTALNLDSSKFKHHCKGTNSCLRLNYYPICEMAADTLGLIPHADDDALTILFEDQVGGLQIRKDNKWFAIKPQPNSLLVNVGDILQVWSNSIYPSVVHRVAVNSEKRRLSAALFLYPEQESVIEPAKGLIDADHPAKYKQFLFEEYRASFYDGELIDTAKPRFQLIEIKD</sequence>
<name>A0ACC2ECR7_DIPCM</name>
<protein>
    <submittedName>
        <fullName evidence="1">Uncharacterized protein</fullName>
    </submittedName>
</protein>
<keyword evidence="2" id="KW-1185">Reference proteome</keyword>
<gene>
    <name evidence="1" type="ORF">O6H91_02G012300</name>
</gene>
<dbReference type="EMBL" id="CM055093">
    <property type="protein sequence ID" value="KAJ7564309.1"/>
    <property type="molecule type" value="Genomic_DNA"/>
</dbReference>
<comment type="caution">
    <text evidence="1">The sequence shown here is derived from an EMBL/GenBank/DDBJ whole genome shotgun (WGS) entry which is preliminary data.</text>
</comment>
<dbReference type="Proteomes" id="UP001162992">
    <property type="component" value="Chromosome 2"/>
</dbReference>
<proteinExistence type="predicted"/>
<reference evidence="2" key="1">
    <citation type="journal article" date="2024" name="Proc. Natl. Acad. Sci. U.S.A.">
        <title>Extraordinary preservation of gene collinearity over three hundred million years revealed in homosporous lycophytes.</title>
        <authorList>
            <person name="Li C."/>
            <person name="Wickell D."/>
            <person name="Kuo L.Y."/>
            <person name="Chen X."/>
            <person name="Nie B."/>
            <person name="Liao X."/>
            <person name="Peng D."/>
            <person name="Ji J."/>
            <person name="Jenkins J."/>
            <person name="Williams M."/>
            <person name="Shu S."/>
            <person name="Plott C."/>
            <person name="Barry K."/>
            <person name="Rajasekar S."/>
            <person name="Grimwood J."/>
            <person name="Han X."/>
            <person name="Sun S."/>
            <person name="Hou Z."/>
            <person name="He W."/>
            <person name="Dai G."/>
            <person name="Sun C."/>
            <person name="Schmutz J."/>
            <person name="Leebens-Mack J.H."/>
            <person name="Li F.W."/>
            <person name="Wang L."/>
        </authorList>
    </citation>
    <scope>NUCLEOTIDE SEQUENCE [LARGE SCALE GENOMIC DNA]</scope>
    <source>
        <strain evidence="2">cv. PW_Plant_1</strain>
    </source>
</reference>
<accession>A0ACC2ECR7</accession>